<dbReference type="Gene3D" id="3.80.10.10">
    <property type="entry name" value="Ribonuclease Inhibitor"/>
    <property type="match status" value="3"/>
</dbReference>
<keyword evidence="14" id="KW-1185">Reference proteome</keyword>
<evidence type="ECO:0000256" key="2">
    <source>
        <dbReference type="ARBA" id="ARBA00022614"/>
    </source>
</evidence>
<dbReference type="Pfam" id="PF18052">
    <property type="entry name" value="Rx_N"/>
    <property type="match status" value="1"/>
</dbReference>
<dbReference type="InterPro" id="IPR041118">
    <property type="entry name" value="Rx_N"/>
</dbReference>
<gene>
    <name evidence="13" type="ORF">QYE76_046300</name>
</gene>
<dbReference type="Pfam" id="PF25019">
    <property type="entry name" value="LRR_R13L1-DRL21"/>
    <property type="match status" value="1"/>
</dbReference>
<dbReference type="InterPro" id="IPR058922">
    <property type="entry name" value="WHD_DRP"/>
</dbReference>
<protein>
    <recommendedName>
        <fullName evidence="12">BED-type domain-containing protein</fullName>
    </recommendedName>
</protein>
<evidence type="ECO:0000256" key="11">
    <source>
        <dbReference type="SAM" id="MobiDB-lite"/>
    </source>
</evidence>
<comment type="similarity">
    <text evidence="1">Belongs to the disease resistance NB-LRR family.</text>
</comment>
<dbReference type="InterPro" id="IPR036388">
    <property type="entry name" value="WH-like_DNA-bd_sf"/>
</dbReference>
<evidence type="ECO:0000256" key="1">
    <source>
        <dbReference type="ARBA" id="ARBA00008894"/>
    </source>
</evidence>
<evidence type="ECO:0000256" key="5">
    <source>
        <dbReference type="ARBA" id="ARBA00022741"/>
    </source>
</evidence>
<evidence type="ECO:0000256" key="3">
    <source>
        <dbReference type="ARBA" id="ARBA00022723"/>
    </source>
</evidence>
<keyword evidence="5" id="KW-0547">Nucleotide-binding</keyword>
<dbReference type="GO" id="GO:0006952">
    <property type="term" value="P:defense response"/>
    <property type="evidence" value="ECO:0007669"/>
    <property type="project" value="UniProtKB-KW"/>
</dbReference>
<evidence type="ECO:0000259" key="12">
    <source>
        <dbReference type="PROSITE" id="PS50808"/>
    </source>
</evidence>
<dbReference type="Gene3D" id="1.20.5.4130">
    <property type="match status" value="1"/>
</dbReference>
<sequence>MEAAEDASLEPAIAWLVQTILATLLVDKLDTWIRQAGFGDDIERLKSEIRRVGMVISAVKGRAIGNEPLAQSLAILKELLYDADDVVDELDYYRLQQQVQGVTRDEPEGMHGVERVDEISRDADTPNSSVGKLRSVVWQHFKITEKHNEKPVKSVCRYCGKVFTCETKNGTSSMSKHINKICKKKPRVLPPNLSRADDAITNSVPVVIGDSCSRKRRRVEEDSTQIIASNTRTPWDKDILSSRIQKIASQLQDIRGDLGEFLKLQGSDLASNSNHHPSTDLDQRLRTSSLLPRKVYGRDAEKDCIVKMVTEERSDGVAVLPIVGIAGVGKTTLAQLVYNDPNVERQFDQKVWVWVSHNFDEVRLTREMLDFVSPERHQGFPNKNETYEGINSFAKLQEVLKGHMQFQSKRFLLILDDVSDNMDGYRWNKVLAPLRSSHVRGSVILVTTRNLSVAERVGTLEPIKLGSLADNDLRLLFKLHAFGDENYEVPRNLSSIWRQIAENLKGNPLAAESTGILLRKKLSIDHWNDILKNEGWKSMQLCTGIMPSLKLSYDQLPYYLQQCFSYCSIFPDSYQFRAKDLVHIWISQGFVKCNHSSKRLEEIGQFYLTDLVNLGFFQKVGEEEDESSLGSQSSYSISGLMHDFARMVSGNYCATIDGLLCTKMLPTIQHISIITDSAYSEDWLGHIRRNNKFEDNLRNTVISLRKLRTLVLIGKYDSHFFQVFQDKFRTAYNLRLLQVSATSADFSSLVCSLVDPTHLRYVKREAYYGLDRALPLVLIKFFHLQVLDVGSNNDPGVPDGMNNLVSLRHLVAGNGVYSSVANIGSMTSLQELRDFKVQPLSGSFEISQLQSMNELVELLVSQLDNVESQEEAYRAGLRDKVHLAKLHLSWKDALSDEEYSSDYSSESSEELMPMDDGGPSSEPSMGTAREVLEGLEPHPNLKQLRISGYNGAASPTWLASNISVTSLQTLYLDGCRGWKILPSLQSLPFIRKLKLRKMQEVTEVLVPLLEELVLIRMPKLLRCSSTSVEGLSSVLKTLKIRKCQELKEFDLFENDDKSETRQRSWLPGLRKLVLSDCPHLKVSRPLPPSTTISQLLIRRVSALPTLNGPSNEKLQIGYSGMYGHKYIDESSDELRILDDKILAFQNLRNLKSMSIGGCRNLASIAFKGFSHFVSLKNLEISMCKQLLSLDVMPEHTLEDETSLNGKTFPSLETLSIKSCGITGKWLSLLLRHAPDLDELHLEDILPIGTGDSSLGEEDDALTGLAKDEKGDALTVLAQDGLVHIPLNLISSLKKITIKNCHHLTFSWSEKGFSGFASELNIWGCTKPLSSLVHKDGNDLASLKKLMVEWSPDLESLQLHSCTALEELEIGHCGSLTALQGLQSLGSIKKLVVYGSSGLESLQLHSCTALEDLTIKYCESLIQLEGLQSLGRLRHLAVSDCHGLGPCLEGFLRQGYELFPQLETLETHDTSILTMSFCNHLTSLRSLRLNFLEISPSEEQGKALVILTSLQELEFYCCSSLVDLPAGLHLLPSLKRLKLLSCQGISRLPETGLPLSLEELYIYECSNELNDQCAGLATSKLRVKINEYW</sequence>
<dbReference type="Gene3D" id="3.40.50.300">
    <property type="entry name" value="P-loop containing nucleotide triphosphate hydrolases"/>
    <property type="match status" value="1"/>
</dbReference>
<keyword evidence="8" id="KW-0862">Zinc</keyword>
<feature type="domain" description="BED-type" evidence="12">
    <location>
        <begin position="132"/>
        <end position="189"/>
    </location>
</feature>
<evidence type="ECO:0000256" key="8">
    <source>
        <dbReference type="ARBA" id="ARBA00022833"/>
    </source>
</evidence>
<keyword evidence="4" id="KW-0677">Repeat</keyword>
<accession>A0AAD8TPH9</accession>
<dbReference type="SUPFAM" id="SSF52540">
    <property type="entry name" value="P-loop containing nucleoside triphosphate hydrolases"/>
    <property type="match status" value="1"/>
</dbReference>
<keyword evidence="7" id="KW-0611">Plant defense</keyword>
<keyword evidence="6 10" id="KW-0863">Zinc-finger</keyword>
<evidence type="ECO:0000256" key="7">
    <source>
        <dbReference type="ARBA" id="ARBA00022821"/>
    </source>
</evidence>
<dbReference type="InterPro" id="IPR032675">
    <property type="entry name" value="LRR_dom_sf"/>
</dbReference>
<dbReference type="SMART" id="SM00367">
    <property type="entry name" value="LRR_CC"/>
    <property type="match status" value="5"/>
</dbReference>
<evidence type="ECO:0000256" key="10">
    <source>
        <dbReference type="PROSITE-ProRule" id="PRU00027"/>
    </source>
</evidence>
<organism evidence="13 14">
    <name type="scientific">Lolium multiflorum</name>
    <name type="common">Italian ryegrass</name>
    <name type="synonym">Lolium perenne subsp. multiflorum</name>
    <dbReference type="NCBI Taxonomy" id="4521"/>
    <lineage>
        <taxon>Eukaryota</taxon>
        <taxon>Viridiplantae</taxon>
        <taxon>Streptophyta</taxon>
        <taxon>Embryophyta</taxon>
        <taxon>Tracheophyta</taxon>
        <taxon>Spermatophyta</taxon>
        <taxon>Magnoliopsida</taxon>
        <taxon>Liliopsida</taxon>
        <taxon>Poales</taxon>
        <taxon>Poaceae</taxon>
        <taxon>BOP clade</taxon>
        <taxon>Pooideae</taxon>
        <taxon>Poodae</taxon>
        <taxon>Poeae</taxon>
        <taxon>Poeae Chloroplast Group 2 (Poeae type)</taxon>
        <taxon>Loliodinae</taxon>
        <taxon>Loliinae</taxon>
        <taxon>Lolium</taxon>
    </lineage>
</organism>
<dbReference type="InterPro" id="IPR056789">
    <property type="entry name" value="LRR_R13L1-DRL21"/>
</dbReference>
<dbReference type="PROSITE" id="PS50808">
    <property type="entry name" value="ZF_BED"/>
    <property type="match status" value="1"/>
</dbReference>
<dbReference type="GO" id="GO:0043531">
    <property type="term" value="F:ADP binding"/>
    <property type="evidence" value="ECO:0007669"/>
    <property type="project" value="InterPro"/>
</dbReference>
<evidence type="ECO:0000313" key="14">
    <source>
        <dbReference type="Proteomes" id="UP001231189"/>
    </source>
</evidence>
<dbReference type="InterPro" id="IPR036236">
    <property type="entry name" value="Znf_C2H2_sf"/>
</dbReference>
<keyword evidence="2" id="KW-0433">Leucine-rich repeat</keyword>
<reference evidence="13" key="1">
    <citation type="submission" date="2023-07" db="EMBL/GenBank/DDBJ databases">
        <title>A chromosome-level genome assembly of Lolium multiflorum.</title>
        <authorList>
            <person name="Chen Y."/>
            <person name="Copetti D."/>
            <person name="Kolliker R."/>
            <person name="Studer B."/>
        </authorList>
    </citation>
    <scope>NUCLEOTIDE SEQUENCE</scope>
    <source>
        <strain evidence="13">02402/16</strain>
        <tissue evidence="13">Leaf</tissue>
    </source>
</reference>
<dbReference type="Pfam" id="PF00931">
    <property type="entry name" value="NB-ARC"/>
    <property type="match status" value="1"/>
</dbReference>
<dbReference type="SUPFAM" id="SSF57667">
    <property type="entry name" value="beta-beta-alpha zinc fingers"/>
    <property type="match status" value="1"/>
</dbReference>
<dbReference type="GO" id="GO:0008270">
    <property type="term" value="F:zinc ion binding"/>
    <property type="evidence" value="ECO:0007669"/>
    <property type="project" value="UniProtKB-KW"/>
</dbReference>
<evidence type="ECO:0000256" key="6">
    <source>
        <dbReference type="ARBA" id="ARBA00022771"/>
    </source>
</evidence>
<dbReference type="Pfam" id="PF02892">
    <property type="entry name" value="zf-BED"/>
    <property type="match status" value="1"/>
</dbReference>
<dbReference type="GO" id="GO:0003677">
    <property type="term" value="F:DNA binding"/>
    <property type="evidence" value="ECO:0007669"/>
    <property type="project" value="InterPro"/>
</dbReference>
<keyword evidence="9" id="KW-0067">ATP-binding</keyword>
<dbReference type="SMART" id="SM00614">
    <property type="entry name" value="ZnF_BED"/>
    <property type="match status" value="1"/>
</dbReference>
<dbReference type="PANTHER" id="PTHR36766:SF73">
    <property type="entry name" value="NB-ARC DOMAIN-CONTAINING PROTEIN"/>
    <property type="match status" value="1"/>
</dbReference>
<evidence type="ECO:0000256" key="4">
    <source>
        <dbReference type="ARBA" id="ARBA00022737"/>
    </source>
</evidence>
<dbReference type="Pfam" id="PF23559">
    <property type="entry name" value="WHD_DRP"/>
    <property type="match status" value="1"/>
</dbReference>
<dbReference type="InterPro" id="IPR002182">
    <property type="entry name" value="NB-ARC"/>
</dbReference>
<feature type="region of interest" description="Disordered" evidence="11">
    <location>
        <begin position="899"/>
        <end position="926"/>
    </location>
</feature>
<dbReference type="Proteomes" id="UP001231189">
    <property type="component" value="Unassembled WGS sequence"/>
</dbReference>
<evidence type="ECO:0000313" key="13">
    <source>
        <dbReference type="EMBL" id="KAK1685452.1"/>
    </source>
</evidence>
<comment type="caution">
    <text evidence="13">The sequence shown here is derived from an EMBL/GenBank/DDBJ whole genome shotgun (WGS) entry which is preliminary data.</text>
</comment>
<proteinExistence type="inferred from homology"/>
<dbReference type="GO" id="GO:0005524">
    <property type="term" value="F:ATP binding"/>
    <property type="evidence" value="ECO:0007669"/>
    <property type="project" value="UniProtKB-KW"/>
</dbReference>
<dbReference type="InterPro" id="IPR006553">
    <property type="entry name" value="Leu-rich_rpt_Cys-con_subtyp"/>
</dbReference>
<name>A0AAD8TPH9_LOLMU</name>
<dbReference type="PRINTS" id="PR00364">
    <property type="entry name" value="DISEASERSIST"/>
</dbReference>
<dbReference type="PANTHER" id="PTHR36766">
    <property type="entry name" value="PLANT BROAD-SPECTRUM MILDEW RESISTANCE PROTEIN RPW8"/>
    <property type="match status" value="1"/>
</dbReference>
<dbReference type="EMBL" id="JAUUTY010000002">
    <property type="protein sequence ID" value="KAK1685452.1"/>
    <property type="molecule type" value="Genomic_DNA"/>
</dbReference>
<dbReference type="InterPro" id="IPR003656">
    <property type="entry name" value="Znf_BED"/>
</dbReference>
<dbReference type="SUPFAM" id="SSF52058">
    <property type="entry name" value="L domain-like"/>
    <property type="match status" value="3"/>
</dbReference>
<dbReference type="GO" id="GO:0051707">
    <property type="term" value="P:response to other organism"/>
    <property type="evidence" value="ECO:0007669"/>
    <property type="project" value="UniProtKB-ARBA"/>
</dbReference>
<evidence type="ECO:0000256" key="9">
    <source>
        <dbReference type="ARBA" id="ARBA00022840"/>
    </source>
</evidence>
<dbReference type="InterPro" id="IPR027417">
    <property type="entry name" value="P-loop_NTPase"/>
</dbReference>
<keyword evidence="3" id="KW-0479">Metal-binding</keyword>
<dbReference type="Gene3D" id="1.10.10.10">
    <property type="entry name" value="Winged helix-like DNA-binding domain superfamily/Winged helix DNA-binding domain"/>
    <property type="match status" value="1"/>
</dbReference>